<accession>A0A428T6Y9</accession>
<sequence length="305" mass="33611">MQPHSYLDHELAMSVSELPINVLTTIEGLSKRAAVSGLKPHTLDPTGQSLQKRMPGNMMNHLTNVQKIYYVAVDHENDGVFGYKDHNGEVWHWEANAIKTKYPALYGKLNDEKPSGVSRSDISLVFGPGSYATCFPTVNGAHWLNIHSRCKFRVEENNRVRHVALGVGNDFIVLYEGSGFYYAVETNYPILDSILDNVEAGTTITFVALNPWVAGQFFLILDNDTAFFAVNPSLEDEVAEILREQGIVCNALVKYNPTRTVAKRKPAINVKNKDFMKELLGHAFGGSVGAVVGSVITGMSSCSVM</sequence>
<protein>
    <submittedName>
        <fullName evidence="1">Uncharacterized protein</fullName>
    </submittedName>
</protein>
<reference evidence="1 2" key="1">
    <citation type="submission" date="2017-06" db="EMBL/GenBank/DDBJ databases">
        <title>Comparative genomic analysis of Ambrosia Fusariam Clade fungi.</title>
        <authorList>
            <person name="Stajich J.E."/>
            <person name="Carrillo J."/>
            <person name="Kijimoto T."/>
            <person name="Eskalen A."/>
            <person name="O'Donnell K."/>
            <person name="Kasson M."/>
        </authorList>
    </citation>
    <scope>NUCLEOTIDE SEQUENCE [LARGE SCALE GENOMIC DNA]</scope>
    <source>
        <strain evidence="1 2">NRRL62579</strain>
    </source>
</reference>
<proteinExistence type="predicted"/>
<dbReference type="Proteomes" id="UP000287144">
    <property type="component" value="Unassembled WGS sequence"/>
</dbReference>
<name>A0A428T6Y9_9HYPO</name>
<keyword evidence="2" id="KW-1185">Reference proteome</keyword>
<evidence type="ECO:0000313" key="2">
    <source>
        <dbReference type="Proteomes" id="UP000287144"/>
    </source>
</evidence>
<dbReference type="EMBL" id="NKCK01000122">
    <property type="protein sequence ID" value="RSL97790.1"/>
    <property type="molecule type" value="Genomic_DNA"/>
</dbReference>
<evidence type="ECO:0000313" key="1">
    <source>
        <dbReference type="EMBL" id="RSL97790.1"/>
    </source>
</evidence>
<organism evidence="1 2">
    <name type="scientific">Fusarium oligoseptatum</name>
    <dbReference type="NCBI Taxonomy" id="2604345"/>
    <lineage>
        <taxon>Eukaryota</taxon>
        <taxon>Fungi</taxon>
        <taxon>Dikarya</taxon>
        <taxon>Ascomycota</taxon>
        <taxon>Pezizomycotina</taxon>
        <taxon>Sordariomycetes</taxon>
        <taxon>Hypocreomycetidae</taxon>
        <taxon>Hypocreales</taxon>
        <taxon>Nectriaceae</taxon>
        <taxon>Fusarium</taxon>
        <taxon>Fusarium solani species complex</taxon>
    </lineage>
</organism>
<gene>
    <name evidence="1" type="ORF">CEP52_010694</name>
</gene>
<comment type="caution">
    <text evidence="1">The sequence shown here is derived from an EMBL/GenBank/DDBJ whole genome shotgun (WGS) entry which is preliminary data.</text>
</comment>
<dbReference type="AlphaFoldDB" id="A0A428T6Y9"/>
<dbReference type="STRING" id="1325735.A0A428T6Y9"/>